<accession>A0A371ATF0</accession>
<dbReference type="Gene3D" id="1.10.3790.10">
    <property type="entry name" value="NinB"/>
    <property type="match status" value="1"/>
</dbReference>
<keyword evidence="2" id="KW-1185">Reference proteome</keyword>
<dbReference type="InterPro" id="IPR036619">
    <property type="entry name" value="NinB_sf"/>
</dbReference>
<dbReference type="EMBL" id="QRCT01000042">
    <property type="protein sequence ID" value="RDU22856.1"/>
    <property type="molecule type" value="Genomic_DNA"/>
</dbReference>
<evidence type="ECO:0000313" key="1">
    <source>
        <dbReference type="EMBL" id="RDU22856.1"/>
    </source>
</evidence>
<organism evidence="1 2">
    <name type="scientific">Anaerosacchariphilus polymeriproducens</name>
    <dbReference type="NCBI Taxonomy" id="1812858"/>
    <lineage>
        <taxon>Bacteria</taxon>
        <taxon>Bacillati</taxon>
        <taxon>Bacillota</taxon>
        <taxon>Clostridia</taxon>
        <taxon>Lachnospirales</taxon>
        <taxon>Lachnospiraceae</taxon>
        <taxon>Anaerosacchariphilus</taxon>
    </lineage>
</organism>
<dbReference type="Proteomes" id="UP000255036">
    <property type="component" value="Unassembled WGS sequence"/>
</dbReference>
<comment type="caution">
    <text evidence="1">The sequence shown here is derived from an EMBL/GenBank/DDBJ whole genome shotgun (WGS) entry which is preliminary data.</text>
</comment>
<proteinExistence type="predicted"/>
<dbReference type="OrthoDB" id="1857943at2"/>
<name>A0A371ATF0_9FIRM</name>
<dbReference type="AlphaFoldDB" id="A0A371ATF0"/>
<reference evidence="1 2" key="1">
    <citation type="submission" date="2018-07" db="EMBL/GenBank/DDBJ databases">
        <title>Anaerosacharophilus polymeroproducens gen. nov. sp. nov., an anaerobic bacterium isolated from salt field.</title>
        <authorList>
            <person name="Kim W."/>
            <person name="Yang S.-H."/>
            <person name="Oh J."/>
            <person name="Lee J.-H."/>
            <person name="Kwon K.K."/>
        </authorList>
    </citation>
    <scope>NUCLEOTIDE SEQUENCE [LARGE SCALE GENOMIC DNA]</scope>
    <source>
        <strain evidence="1 2">MCWD5</strain>
    </source>
</reference>
<gene>
    <name evidence="1" type="ORF">DWV06_12560</name>
</gene>
<sequence length="181" mass="21158">MNLTGEFVDLRQDFISHDTFITFKITESNLAKMQAYKLGEDKLNIKVTKYREKRSLDANAYAWVLMSKLAEHLDTSKEEVYEEMLNKYGFPVFEENGRRTILTVLPEVNMKSLGIHTKYIGSGYVGDKEFHHYLVLRGSSEYNTKEMAHFIDMIVSECKEVEIETLPEDEIKRMKEVWGIK</sequence>
<dbReference type="RefSeq" id="WP_115482544.1">
    <property type="nucleotide sequence ID" value="NZ_QRCT01000042.1"/>
</dbReference>
<protein>
    <submittedName>
        <fullName evidence="1">Uncharacterized protein</fullName>
    </submittedName>
</protein>
<evidence type="ECO:0000313" key="2">
    <source>
        <dbReference type="Proteomes" id="UP000255036"/>
    </source>
</evidence>